<accession>A0A2A5JTR1</accession>
<dbReference type="RefSeq" id="WP_099641043.1">
    <property type="nucleotide sequence ID" value="NZ_JAQPZX010000003.1"/>
</dbReference>
<evidence type="ECO:0000256" key="1">
    <source>
        <dbReference type="SAM" id="Coils"/>
    </source>
</evidence>
<proteinExistence type="predicted"/>
<protein>
    <submittedName>
        <fullName evidence="2">Uncharacterized protein</fullName>
    </submittedName>
</protein>
<name>A0A2A5JTR1_PSEO7</name>
<comment type="caution">
    <text evidence="2">The sequence shown here is derived from an EMBL/GenBank/DDBJ whole genome shotgun (WGS) entry which is preliminary data.</text>
</comment>
<evidence type="ECO:0000313" key="3">
    <source>
        <dbReference type="Proteomes" id="UP000228621"/>
    </source>
</evidence>
<sequence length="153" mass="16686">MSNLLKLLSEITSNKAMLNSFINNENVLFKAFNISEQTQDAFRKSDDGQSLLAAIKLELDAHAAPSKVVVNPDHHSPAPVLHLLDALVQNEALRSVFVSNENGIRDGAAKAYGVSDEQANTIASLIEKKDGYENALESVLADIKEEIVKLKTK</sequence>
<keyword evidence="1" id="KW-0175">Coiled coil</keyword>
<dbReference type="Proteomes" id="UP000228621">
    <property type="component" value="Unassembled WGS sequence"/>
</dbReference>
<keyword evidence="3" id="KW-1185">Reference proteome</keyword>
<dbReference type="EMBL" id="NKHF01000024">
    <property type="protein sequence ID" value="PCK32780.1"/>
    <property type="molecule type" value="Genomic_DNA"/>
</dbReference>
<gene>
    <name evidence="2" type="ORF">CEX98_05105</name>
</gene>
<feature type="coiled-coil region" evidence="1">
    <location>
        <begin position="122"/>
        <end position="153"/>
    </location>
</feature>
<reference evidence="3" key="1">
    <citation type="journal article" date="2019" name="Genome Announc.">
        <title>Draft Genome Sequence of Pseudoalteromonas piscicida Strain 36Y ROTHPW, an Hypersaline Seawater Isolate from the South Coast of Sonora, Mexico.</title>
        <authorList>
            <person name="Sanchez-Diaz R."/>
            <person name="Molina-Garza Z.J."/>
            <person name="Cruz-Suarez L.E."/>
            <person name="Selvin J."/>
            <person name="Kiran G.S."/>
            <person name="Ibarra-Gamez J.C."/>
            <person name="Gomez-Gil B."/>
            <person name="Galaviz-Silva L."/>
        </authorList>
    </citation>
    <scope>NUCLEOTIDE SEQUENCE [LARGE SCALE GENOMIC DNA]</scope>
    <source>
        <strain evidence="3">36Y_RITHPW</strain>
    </source>
</reference>
<evidence type="ECO:0000313" key="2">
    <source>
        <dbReference type="EMBL" id="PCK32780.1"/>
    </source>
</evidence>
<organism evidence="2 3">
    <name type="scientific">Pseudoalteromonas piscicida</name>
    <dbReference type="NCBI Taxonomy" id="43662"/>
    <lineage>
        <taxon>Bacteria</taxon>
        <taxon>Pseudomonadati</taxon>
        <taxon>Pseudomonadota</taxon>
        <taxon>Gammaproteobacteria</taxon>
        <taxon>Alteromonadales</taxon>
        <taxon>Pseudoalteromonadaceae</taxon>
        <taxon>Pseudoalteromonas</taxon>
    </lineage>
</organism>
<dbReference type="AlphaFoldDB" id="A0A2A5JTR1"/>